<evidence type="ECO:0000256" key="1">
    <source>
        <dbReference type="ARBA" id="ARBA00004571"/>
    </source>
</evidence>
<keyword evidence="4" id="KW-1134">Transmembrane beta strand</keyword>
<evidence type="ECO:0000256" key="3">
    <source>
        <dbReference type="ARBA" id="ARBA00022448"/>
    </source>
</evidence>
<dbReference type="STRING" id="1120955.SAMN03080610_02609"/>
<dbReference type="InterPro" id="IPR054765">
    <property type="entry name" value="SLBB_dom"/>
</dbReference>
<dbReference type="Proteomes" id="UP000199347">
    <property type="component" value="Unassembled WGS sequence"/>
</dbReference>
<evidence type="ECO:0000256" key="9">
    <source>
        <dbReference type="ARBA" id="ARBA00023065"/>
    </source>
</evidence>
<evidence type="ECO:0000256" key="7">
    <source>
        <dbReference type="ARBA" id="ARBA00022729"/>
    </source>
</evidence>
<evidence type="ECO:0000256" key="14">
    <source>
        <dbReference type="ARBA" id="ARBA00023288"/>
    </source>
</evidence>
<evidence type="ECO:0000256" key="4">
    <source>
        <dbReference type="ARBA" id="ARBA00022452"/>
    </source>
</evidence>
<accession>A0A1G5NTN6</accession>
<keyword evidence="5" id="KW-0762">Sugar transport</keyword>
<dbReference type="AlphaFoldDB" id="A0A1G5NTN6"/>
<evidence type="ECO:0000256" key="12">
    <source>
        <dbReference type="ARBA" id="ARBA00023139"/>
    </source>
</evidence>
<dbReference type="RefSeq" id="WP_200170563.1">
    <property type="nucleotide sequence ID" value="NZ_FMVW01000006.1"/>
</dbReference>
<dbReference type="Gene3D" id="3.30.1950.10">
    <property type="entry name" value="wza like domain"/>
    <property type="match status" value="1"/>
</dbReference>
<proteinExistence type="inferred from homology"/>
<dbReference type="GO" id="GO:0009279">
    <property type="term" value="C:cell outer membrane"/>
    <property type="evidence" value="ECO:0007669"/>
    <property type="project" value="UniProtKB-SubCell"/>
</dbReference>
<evidence type="ECO:0000256" key="11">
    <source>
        <dbReference type="ARBA" id="ARBA00023136"/>
    </source>
</evidence>
<keyword evidence="13" id="KW-0998">Cell outer membrane</keyword>
<keyword evidence="7" id="KW-0732">Signal</keyword>
<evidence type="ECO:0000256" key="13">
    <source>
        <dbReference type="ARBA" id="ARBA00023237"/>
    </source>
</evidence>
<dbReference type="GO" id="GO:0015159">
    <property type="term" value="F:polysaccharide transmembrane transporter activity"/>
    <property type="evidence" value="ECO:0007669"/>
    <property type="project" value="InterPro"/>
</dbReference>
<keyword evidence="14" id="KW-0449">Lipoprotein</keyword>
<evidence type="ECO:0000313" key="18">
    <source>
        <dbReference type="Proteomes" id="UP000199347"/>
    </source>
</evidence>
<keyword evidence="18" id="KW-1185">Reference proteome</keyword>
<feature type="domain" description="SLBB" evidence="16">
    <location>
        <begin position="210"/>
        <end position="266"/>
    </location>
</feature>
<dbReference type="InterPro" id="IPR049712">
    <property type="entry name" value="Poly_export"/>
</dbReference>
<keyword evidence="8" id="KW-0625">Polysaccharide transport</keyword>
<dbReference type="Gene3D" id="3.10.560.10">
    <property type="entry name" value="Outer membrane lipoprotein wza domain like"/>
    <property type="match status" value="1"/>
</dbReference>
<dbReference type="InterPro" id="IPR003715">
    <property type="entry name" value="Poly_export_N"/>
</dbReference>
<evidence type="ECO:0000256" key="5">
    <source>
        <dbReference type="ARBA" id="ARBA00022597"/>
    </source>
</evidence>
<evidence type="ECO:0000313" key="17">
    <source>
        <dbReference type="EMBL" id="SCZ40574.1"/>
    </source>
</evidence>
<dbReference type="PANTHER" id="PTHR33619:SF3">
    <property type="entry name" value="POLYSACCHARIDE EXPORT PROTEIN GFCE-RELATED"/>
    <property type="match status" value="1"/>
</dbReference>
<evidence type="ECO:0000259" key="15">
    <source>
        <dbReference type="Pfam" id="PF02563"/>
    </source>
</evidence>
<gene>
    <name evidence="17" type="ORF">SAMN03080610_02609</name>
</gene>
<evidence type="ECO:0000256" key="6">
    <source>
        <dbReference type="ARBA" id="ARBA00022692"/>
    </source>
</evidence>
<keyword evidence="10" id="KW-0626">Porin</keyword>
<dbReference type="PROSITE" id="PS51257">
    <property type="entry name" value="PROKAR_LIPOPROTEIN"/>
    <property type="match status" value="1"/>
</dbReference>
<protein>
    <submittedName>
        <fullName evidence="17">Protein involved in polysaccharide export, contains SLBB domain of the beta-grasp fold</fullName>
    </submittedName>
</protein>
<evidence type="ECO:0000256" key="2">
    <source>
        <dbReference type="ARBA" id="ARBA00009450"/>
    </source>
</evidence>
<feature type="domain" description="Polysaccharide export protein N-terminal" evidence="15">
    <location>
        <begin position="92"/>
        <end position="165"/>
    </location>
</feature>
<keyword evidence="12" id="KW-0564">Palmitate</keyword>
<keyword evidence="3" id="KW-0813">Transport</keyword>
<sequence length="411" mass="43926">MNCPAKRRRLHPLVRALAALGWAFVIAGCDQMHSISNREAVAEGLSYQAQYRATPNSRQLPRSASAYLNQKKCALGSVSPVSHSVSTILRDDERLSPGDLVDVHVAEDETFTGSYEVSQDGTLKLPYLKPIPAIGRSVESVEANLARALVTEDFYEEAPRVSVRLADVASARVYVAGAVFDPMAVTIGGVSGDAVDSARQTALGAVARGRRLSSALQAAGGVRPDADLSNVRVLRAGKTISVDVRGAVAGFAYNDLLLLEGDQVYVPSRGCFQEELMVPSSITAPGVTVFMSNLSQPANANAPSAISKDARELRYGTRFIQAVAGMNCIGGARWTNAHRTAILFSRNPMTGESIVIERSLEDMLQRADRDEYDPYIMPGDALACYDSTLTNAIELAKGFGTVSTSAALLLN</sequence>
<evidence type="ECO:0000259" key="16">
    <source>
        <dbReference type="Pfam" id="PF22461"/>
    </source>
</evidence>
<name>A0A1G5NTN6_AFIMA</name>
<dbReference type="Pfam" id="PF02563">
    <property type="entry name" value="Poly_export"/>
    <property type="match status" value="1"/>
</dbReference>
<comment type="similarity">
    <text evidence="2">Belongs to the BexD/CtrA/VexA family.</text>
</comment>
<dbReference type="EMBL" id="FMVW01000006">
    <property type="protein sequence ID" value="SCZ40574.1"/>
    <property type="molecule type" value="Genomic_DNA"/>
</dbReference>
<organism evidence="17 18">
    <name type="scientific">Afifella marina DSM 2698</name>
    <dbReference type="NCBI Taxonomy" id="1120955"/>
    <lineage>
        <taxon>Bacteria</taxon>
        <taxon>Pseudomonadati</taxon>
        <taxon>Pseudomonadota</taxon>
        <taxon>Alphaproteobacteria</taxon>
        <taxon>Hyphomicrobiales</taxon>
        <taxon>Afifellaceae</taxon>
        <taxon>Afifella</taxon>
    </lineage>
</organism>
<reference evidence="17 18" key="1">
    <citation type="submission" date="2016-10" db="EMBL/GenBank/DDBJ databases">
        <authorList>
            <person name="de Groot N.N."/>
        </authorList>
    </citation>
    <scope>NUCLEOTIDE SEQUENCE [LARGE SCALE GENOMIC DNA]</scope>
    <source>
        <strain evidence="17 18">DSM 2698</strain>
    </source>
</reference>
<evidence type="ECO:0000256" key="10">
    <source>
        <dbReference type="ARBA" id="ARBA00023114"/>
    </source>
</evidence>
<dbReference type="GO" id="GO:0046930">
    <property type="term" value="C:pore complex"/>
    <property type="evidence" value="ECO:0007669"/>
    <property type="project" value="UniProtKB-KW"/>
</dbReference>
<keyword evidence="9" id="KW-0406">Ion transport</keyword>
<comment type="subcellular location">
    <subcellularLocation>
        <location evidence="1">Cell outer membrane</location>
        <topology evidence="1">Multi-pass membrane protein</topology>
    </subcellularLocation>
</comment>
<evidence type="ECO:0000256" key="8">
    <source>
        <dbReference type="ARBA" id="ARBA00023047"/>
    </source>
</evidence>
<dbReference type="Pfam" id="PF22461">
    <property type="entry name" value="SLBB_2"/>
    <property type="match status" value="1"/>
</dbReference>
<dbReference type="GO" id="GO:0015288">
    <property type="term" value="F:porin activity"/>
    <property type="evidence" value="ECO:0007669"/>
    <property type="project" value="UniProtKB-KW"/>
</dbReference>
<keyword evidence="11" id="KW-0472">Membrane</keyword>
<dbReference type="PANTHER" id="PTHR33619">
    <property type="entry name" value="POLYSACCHARIDE EXPORT PROTEIN GFCE-RELATED"/>
    <property type="match status" value="1"/>
</dbReference>
<keyword evidence="6" id="KW-0812">Transmembrane</keyword>
<dbReference type="GO" id="GO:0006811">
    <property type="term" value="P:monoatomic ion transport"/>
    <property type="evidence" value="ECO:0007669"/>
    <property type="project" value="UniProtKB-KW"/>
</dbReference>